<dbReference type="AlphaFoldDB" id="A0A1L9SL07"/>
<dbReference type="SMART" id="SM00426">
    <property type="entry name" value="TEA"/>
    <property type="match status" value="1"/>
</dbReference>
<gene>
    <name evidence="11" type="ORF">ASPZODRAFT_63168</name>
</gene>
<dbReference type="GO" id="GO:0005667">
    <property type="term" value="C:transcription regulator complex"/>
    <property type="evidence" value="ECO:0007669"/>
    <property type="project" value="TreeGrafter"/>
</dbReference>
<dbReference type="GO" id="GO:0000978">
    <property type="term" value="F:RNA polymerase II cis-regulatory region sequence-specific DNA binding"/>
    <property type="evidence" value="ECO:0007669"/>
    <property type="project" value="TreeGrafter"/>
</dbReference>
<dbReference type="Gene3D" id="6.10.20.40">
    <property type="entry name" value="TEA/ATTS domain"/>
    <property type="match status" value="1"/>
</dbReference>
<comment type="similarity">
    <text evidence="2">Belongs to the TEC1 family.</text>
</comment>
<evidence type="ECO:0000256" key="8">
    <source>
        <dbReference type="PROSITE-ProRule" id="PRU00505"/>
    </source>
</evidence>
<evidence type="ECO:0000256" key="7">
    <source>
        <dbReference type="ARBA" id="ARBA00023321"/>
    </source>
</evidence>
<dbReference type="Proteomes" id="UP000184188">
    <property type="component" value="Unassembled WGS sequence"/>
</dbReference>
<keyword evidence="7" id="KW-0749">Sporulation</keyword>
<dbReference type="PROSITE" id="PS51088">
    <property type="entry name" value="TEA_2"/>
    <property type="match status" value="1"/>
</dbReference>
<keyword evidence="7" id="KW-0183">Conidiation</keyword>
<dbReference type="GO" id="GO:0048315">
    <property type="term" value="P:conidium formation"/>
    <property type="evidence" value="ECO:0007669"/>
    <property type="project" value="UniProtKB-KW"/>
</dbReference>
<dbReference type="GeneID" id="34615595"/>
<feature type="region of interest" description="Disordered" evidence="9">
    <location>
        <begin position="213"/>
        <end position="273"/>
    </location>
</feature>
<keyword evidence="3" id="KW-0805">Transcription regulation</keyword>
<proteinExistence type="inferred from homology"/>
<dbReference type="OrthoDB" id="10006572at2759"/>
<dbReference type="RefSeq" id="XP_022582311.1">
    <property type="nucleotide sequence ID" value="XM_022729131.1"/>
</dbReference>
<keyword evidence="5" id="KW-0804">Transcription</keyword>
<comment type="subcellular location">
    <subcellularLocation>
        <location evidence="1">Nucleus</location>
    </subcellularLocation>
</comment>
<dbReference type="PANTHER" id="PTHR11834">
    <property type="entry name" value="TRANSCRIPTIONAL ENHANCER FACTOR TEF RELATED"/>
    <property type="match status" value="1"/>
</dbReference>
<dbReference type="VEuPathDB" id="FungiDB:ASPZODRAFT_63168"/>
<dbReference type="PROSITE" id="PS00554">
    <property type="entry name" value="TEA_1"/>
    <property type="match status" value="1"/>
</dbReference>
<protein>
    <recommendedName>
        <fullName evidence="10">TEA domain-containing protein</fullName>
    </recommendedName>
</protein>
<dbReference type="GO" id="GO:0005634">
    <property type="term" value="C:nucleus"/>
    <property type="evidence" value="ECO:0007669"/>
    <property type="project" value="UniProtKB-SubCell"/>
</dbReference>
<evidence type="ECO:0000256" key="5">
    <source>
        <dbReference type="ARBA" id="ARBA00023163"/>
    </source>
</evidence>
<dbReference type="STRING" id="1073090.A0A1L9SL07"/>
<evidence type="ECO:0000313" key="12">
    <source>
        <dbReference type="Proteomes" id="UP000184188"/>
    </source>
</evidence>
<dbReference type="InterPro" id="IPR038096">
    <property type="entry name" value="TEA/ATTS_sf"/>
</dbReference>
<feature type="DNA-binding region" description="TEA" evidence="8">
    <location>
        <begin position="131"/>
        <end position="205"/>
    </location>
</feature>
<evidence type="ECO:0000256" key="4">
    <source>
        <dbReference type="ARBA" id="ARBA00023159"/>
    </source>
</evidence>
<organism evidence="11 12">
    <name type="scientific">Penicilliopsis zonata CBS 506.65</name>
    <dbReference type="NCBI Taxonomy" id="1073090"/>
    <lineage>
        <taxon>Eukaryota</taxon>
        <taxon>Fungi</taxon>
        <taxon>Dikarya</taxon>
        <taxon>Ascomycota</taxon>
        <taxon>Pezizomycotina</taxon>
        <taxon>Eurotiomycetes</taxon>
        <taxon>Eurotiomycetidae</taxon>
        <taxon>Eurotiales</taxon>
        <taxon>Aspergillaceae</taxon>
        <taxon>Penicilliopsis</taxon>
    </lineage>
</organism>
<keyword evidence="4" id="KW-0010">Activator</keyword>
<dbReference type="PANTHER" id="PTHR11834:SF0">
    <property type="entry name" value="PROTEIN SCALLOPED"/>
    <property type="match status" value="1"/>
</dbReference>
<dbReference type="EMBL" id="KV878340">
    <property type="protein sequence ID" value="OJJ47801.1"/>
    <property type="molecule type" value="Genomic_DNA"/>
</dbReference>
<feature type="region of interest" description="Disordered" evidence="9">
    <location>
        <begin position="786"/>
        <end position="807"/>
    </location>
</feature>
<evidence type="ECO:0000313" key="11">
    <source>
        <dbReference type="EMBL" id="OJJ47801.1"/>
    </source>
</evidence>
<evidence type="ECO:0000256" key="9">
    <source>
        <dbReference type="SAM" id="MobiDB-lite"/>
    </source>
</evidence>
<evidence type="ECO:0000256" key="2">
    <source>
        <dbReference type="ARBA" id="ARBA00008421"/>
    </source>
</evidence>
<name>A0A1L9SL07_9EURO</name>
<evidence type="ECO:0000256" key="3">
    <source>
        <dbReference type="ARBA" id="ARBA00023015"/>
    </source>
</evidence>
<dbReference type="PRINTS" id="PR00065">
    <property type="entry name" value="TEADOMAIN"/>
</dbReference>
<keyword evidence="12" id="KW-1185">Reference proteome</keyword>
<dbReference type="InterPro" id="IPR050937">
    <property type="entry name" value="TEC1_TEAD_TF"/>
</dbReference>
<feature type="compositionally biased region" description="Polar residues" evidence="9">
    <location>
        <begin position="218"/>
        <end position="228"/>
    </location>
</feature>
<feature type="domain" description="TEA" evidence="10">
    <location>
        <begin position="131"/>
        <end position="205"/>
    </location>
</feature>
<evidence type="ECO:0000259" key="10">
    <source>
        <dbReference type="PROSITE" id="PS51088"/>
    </source>
</evidence>
<dbReference type="Pfam" id="PF01285">
    <property type="entry name" value="TEA"/>
    <property type="match status" value="1"/>
</dbReference>
<dbReference type="GO" id="GO:0000981">
    <property type="term" value="F:DNA-binding transcription factor activity, RNA polymerase II-specific"/>
    <property type="evidence" value="ECO:0007669"/>
    <property type="project" value="TreeGrafter"/>
</dbReference>
<reference evidence="12" key="1">
    <citation type="journal article" date="2017" name="Genome Biol.">
        <title>Comparative genomics reveals high biological diversity and specific adaptations in the industrially and medically important fungal genus Aspergillus.</title>
        <authorList>
            <person name="de Vries R.P."/>
            <person name="Riley R."/>
            <person name="Wiebenga A."/>
            <person name="Aguilar-Osorio G."/>
            <person name="Amillis S."/>
            <person name="Uchima C.A."/>
            <person name="Anderluh G."/>
            <person name="Asadollahi M."/>
            <person name="Askin M."/>
            <person name="Barry K."/>
            <person name="Battaglia E."/>
            <person name="Bayram O."/>
            <person name="Benocci T."/>
            <person name="Braus-Stromeyer S.A."/>
            <person name="Caldana C."/>
            <person name="Canovas D."/>
            <person name="Cerqueira G.C."/>
            <person name="Chen F."/>
            <person name="Chen W."/>
            <person name="Choi C."/>
            <person name="Clum A."/>
            <person name="Dos Santos R.A."/>
            <person name="Damasio A.R."/>
            <person name="Diallinas G."/>
            <person name="Emri T."/>
            <person name="Fekete E."/>
            <person name="Flipphi M."/>
            <person name="Freyberg S."/>
            <person name="Gallo A."/>
            <person name="Gournas C."/>
            <person name="Habgood R."/>
            <person name="Hainaut M."/>
            <person name="Harispe M.L."/>
            <person name="Henrissat B."/>
            <person name="Hilden K.S."/>
            <person name="Hope R."/>
            <person name="Hossain A."/>
            <person name="Karabika E."/>
            <person name="Karaffa L."/>
            <person name="Karanyi Z."/>
            <person name="Krasevec N."/>
            <person name="Kuo A."/>
            <person name="Kusch H."/>
            <person name="LaButti K."/>
            <person name="Lagendijk E.L."/>
            <person name="Lapidus A."/>
            <person name="Levasseur A."/>
            <person name="Lindquist E."/>
            <person name="Lipzen A."/>
            <person name="Logrieco A.F."/>
            <person name="MacCabe A."/>
            <person name="Maekelae M.R."/>
            <person name="Malavazi I."/>
            <person name="Melin P."/>
            <person name="Meyer V."/>
            <person name="Mielnichuk N."/>
            <person name="Miskei M."/>
            <person name="Molnar A.P."/>
            <person name="Mule G."/>
            <person name="Ngan C.Y."/>
            <person name="Orejas M."/>
            <person name="Orosz E."/>
            <person name="Ouedraogo J.P."/>
            <person name="Overkamp K.M."/>
            <person name="Park H.-S."/>
            <person name="Perrone G."/>
            <person name="Piumi F."/>
            <person name="Punt P.J."/>
            <person name="Ram A.F."/>
            <person name="Ramon A."/>
            <person name="Rauscher S."/>
            <person name="Record E."/>
            <person name="Riano-Pachon D.M."/>
            <person name="Robert V."/>
            <person name="Roehrig J."/>
            <person name="Ruller R."/>
            <person name="Salamov A."/>
            <person name="Salih N.S."/>
            <person name="Samson R.A."/>
            <person name="Sandor E."/>
            <person name="Sanguinetti M."/>
            <person name="Schuetze T."/>
            <person name="Sepcic K."/>
            <person name="Shelest E."/>
            <person name="Sherlock G."/>
            <person name="Sophianopoulou V."/>
            <person name="Squina F.M."/>
            <person name="Sun H."/>
            <person name="Susca A."/>
            <person name="Todd R.B."/>
            <person name="Tsang A."/>
            <person name="Unkles S.E."/>
            <person name="van de Wiele N."/>
            <person name="van Rossen-Uffink D."/>
            <person name="Oliveira J.V."/>
            <person name="Vesth T.C."/>
            <person name="Visser J."/>
            <person name="Yu J.-H."/>
            <person name="Zhou M."/>
            <person name="Andersen M.R."/>
            <person name="Archer D.B."/>
            <person name="Baker S.E."/>
            <person name="Benoit I."/>
            <person name="Brakhage A.A."/>
            <person name="Braus G.H."/>
            <person name="Fischer R."/>
            <person name="Frisvad J.C."/>
            <person name="Goldman G.H."/>
            <person name="Houbraken J."/>
            <person name="Oakley B."/>
            <person name="Pocsi I."/>
            <person name="Scazzocchio C."/>
            <person name="Seiboth B."/>
            <person name="vanKuyk P.A."/>
            <person name="Wortman J."/>
            <person name="Dyer P.S."/>
            <person name="Grigoriev I.V."/>
        </authorList>
    </citation>
    <scope>NUCLEOTIDE SEQUENCE [LARGE SCALE GENOMIC DNA]</scope>
    <source>
        <strain evidence="12">CBS 506.65</strain>
    </source>
</reference>
<keyword evidence="6" id="KW-0539">Nucleus</keyword>
<evidence type="ECO:0000256" key="6">
    <source>
        <dbReference type="ARBA" id="ARBA00023242"/>
    </source>
</evidence>
<dbReference type="InterPro" id="IPR000818">
    <property type="entry name" value="TEA/ATTS_dom"/>
</dbReference>
<accession>A0A1L9SL07</accession>
<sequence length="807" mass="89929">MATDWQAGCVIRQPSLESIGTHHSDRALQNTSGNAQAYSDGLAHINDAVGRGEHFHQLALKYPNPPHHHPPPPVGVHTLHHQQALAARLHAKKLRRLQPVGPNLVISRRTKSYLKSQKYLEYRARPRRDTGKDGEPVWSDELEDAFQQALESNPPMGRRKWSERGKSYGRNELIAEYIYRLTGKRRTRKQVSSHLQVLDSILKGDPDWERLVREQPTDRSNSQSQTSGPKWRTSAEPVASSHYSGHAQPAYRDQTRPSQPYSGELPPAHMTLGSNMRGPSVSSNIQAFNFDMWVNVPQQQANRIDKAFHVYTRLQGDQHHPVAPPKPLENLIDWRTDFPHLASLVEDINGPLDCDIILLEANLELMADFPPAGSRLGIQLDLDFGHPTAGDILMVSQMENWTCSTHIYEDGQEILETYHDLQKTSSTKVKPLFESSWWAKVFTQLTQEIRMAEDSGQPEAVHAAGEHTRQFFRSLTAVQELRATLPDPRRGSTPYASGHGDQSKRMAILLWKFRQTRENEVGTTTWRRLIPPPDRTTTNSPRPSMGIDLPPLSLDSLLSTKQPPPPLYQAPVQHHDLLPHTGASQPHWPLYQHPHDNVTHLLNSTGPFDFLNSISRAEDSLADKTAVASVLDSFPNLNQETTQSSSSISVPSSAPMILNVHDLGLSQPNLGYSLSHDGHYVPSQHHGVSLHDSTNVLNLHSIFGPDAPSIDDISDTHAPLWAAAHTASIHNDTVASHYNSLPYTTPDHQVPVSREAHSAHPLETFMPPDVDVIEKIVGSMPGDHGIHTPAPNHATSNYTEPPAVEPV</sequence>
<evidence type="ECO:0000256" key="1">
    <source>
        <dbReference type="ARBA" id="ARBA00004123"/>
    </source>
</evidence>